<sequence>MELQETIEIETPILHKKVVLRGYITGRIKQEVQAVMLSSVTEVSVEQATKFDGTAALAATNKALELIVLSVDGKSEGVLDAVLDLPEGDYDFIKAEVDKIQNPLVIKTSTN</sequence>
<organism evidence="1 2">
    <name type="scientific">Pseudarthrobacter siccitolerans</name>
    <dbReference type="NCBI Taxonomy" id="861266"/>
    <lineage>
        <taxon>Bacteria</taxon>
        <taxon>Bacillati</taxon>
        <taxon>Actinomycetota</taxon>
        <taxon>Actinomycetes</taxon>
        <taxon>Micrococcales</taxon>
        <taxon>Micrococcaceae</taxon>
        <taxon>Pseudarthrobacter</taxon>
    </lineage>
</organism>
<name>A0ABU0PI15_9MICC</name>
<dbReference type="Proteomes" id="UP001236806">
    <property type="component" value="Unassembled WGS sequence"/>
</dbReference>
<gene>
    <name evidence="1" type="ORF">QFZ36_000497</name>
</gene>
<proteinExistence type="predicted"/>
<evidence type="ECO:0000313" key="2">
    <source>
        <dbReference type="Proteomes" id="UP001236806"/>
    </source>
</evidence>
<dbReference type="EMBL" id="JAUSXB010000001">
    <property type="protein sequence ID" value="MDQ0672936.1"/>
    <property type="molecule type" value="Genomic_DNA"/>
</dbReference>
<protein>
    <recommendedName>
        <fullName evidence="3">Phage protein</fullName>
    </recommendedName>
</protein>
<comment type="caution">
    <text evidence="1">The sequence shown here is derived from an EMBL/GenBank/DDBJ whole genome shotgun (WGS) entry which is preliminary data.</text>
</comment>
<reference evidence="1 2" key="1">
    <citation type="submission" date="2023-07" db="EMBL/GenBank/DDBJ databases">
        <title>Comparative genomics of wheat-associated soil bacteria to identify genetic determinants of phenazine resistance.</title>
        <authorList>
            <person name="Mouncey N."/>
        </authorList>
    </citation>
    <scope>NUCLEOTIDE SEQUENCE [LARGE SCALE GENOMIC DNA]</scope>
    <source>
        <strain evidence="1 2">W1I3</strain>
    </source>
</reference>
<evidence type="ECO:0000313" key="1">
    <source>
        <dbReference type="EMBL" id="MDQ0672936.1"/>
    </source>
</evidence>
<evidence type="ECO:0008006" key="3">
    <source>
        <dbReference type="Google" id="ProtNLM"/>
    </source>
</evidence>
<keyword evidence="2" id="KW-1185">Reference proteome</keyword>
<dbReference type="RefSeq" id="WP_306633646.1">
    <property type="nucleotide sequence ID" value="NZ_JAUSXB010000001.1"/>
</dbReference>
<accession>A0ABU0PI15</accession>